<dbReference type="PANTHER" id="PTHR46961">
    <property type="entry name" value="DYNEIN HEAVY CHAIN 1, AXONEMAL-LIKE PROTEIN"/>
    <property type="match status" value="1"/>
</dbReference>
<dbReference type="PANTHER" id="PTHR46961:SF21">
    <property type="entry name" value="LOW QUALITY PROTEIN: DYNEIN BETA CHAIN, FLAGELLAR OUTER ARM-LIKE"/>
    <property type="match status" value="1"/>
</dbReference>
<evidence type="ECO:0000259" key="1">
    <source>
        <dbReference type="Pfam" id="PF08385"/>
    </source>
</evidence>
<evidence type="ECO:0000313" key="3">
    <source>
        <dbReference type="Proteomes" id="UP000694892"/>
    </source>
</evidence>
<protein>
    <recommendedName>
        <fullName evidence="1">Dynein heavy chain tail domain-containing protein</fullName>
    </recommendedName>
</protein>
<reference evidence="3" key="1">
    <citation type="journal article" date="2016" name="Nature">
        <title>Genome evolution in the allotetraploid frog Xenopus laevis.</title>
        <authorList>
            <person name="Session A.M."/>
            <person name="Uno Y."/>
            <person name="Kwon T."/>
            <person name="Chapman J.A."/>
            <person name="Toyoda A."/>
            <person name="Takahashi S."/>
            <person name="Fukui A."/>
            <person name="Hikosaka A."/>
            <person name="Suzuki A."/>
            <person name="Kondo M."/>
            <person name="van Heeringen S.J."/>
            <person name="Quigley I."/>
            <person name="Heinz S."/>
            <person name="Ogino H."/>
            <person name="Ochi H."/>
            <person name="Hellsten U."/>
            <person name="Lyons J.B."/>
            <person name="Simakov O."/>
            <person name="Putnam N."/>
            <person name="Stites J."/>
            <person name="Kuroki Y."/>
            <person name="Tanaka T."/>
            <person name="Michiue T."/>
            <person name="Watanabe M."/>
            <person name="Bogdanovic O."/>
            <person name="Lister R."/>
            <person name="Georgiou G."/>
            <person name="Paranjpe S.S."/>
            <person name="van Kruijsbergen I."/>
            <person name="Shu S."/>
            <person name="Carlson J."/>
            <person name="Kinoshita T."/>
            <person name="Ohta Y."/>
            <person name="Mawaribuchi S."/>
            <person name="Jenkins J."/>
            <person name="Grimwood J."/>
            <person name="Schmutz J."/>
            <person name="Mitros T."/>
            <person name="Mozaffari S.V."/>
            <person name="Suzuki Y."/>
            <person name="Haramoto Y."/>
            <person name="Yamamoto T.S."/>
            <person name="Takagi C."/>
            <person name="Heald R."/>
            <person name="Miller K."/>
            <person name="Haudenschild C."/>
            <person name="Kitzman J."/>
            <person name="Nakayama T."/>
            <person name="Izutsu Y."/>
            <person name="Robert J."/>
            <person name="Fortriede J."/>
            <person name="Burns K."/>
            <person name="Lotay V."/>
            <person name="Karimi K."/>
            <person name="Yasuoka Y."/>
            <person name="Dichmann D.S."/>
            <person name="Flajnik M.F."/>
            <person name="Houston D.W."/>
            <person name="Shendure J."/>
            <person name="DuPasquier L."/>
            <person name="Vize P.D."/>
            <person name="Zorn A.M."/>
            <person name="Ito M."/>
            <person name="Marcotte E.M."/>
            <person name="Wallingford J.B."/>
            <person name="Ito Y."/>
            <person name="Asashima M."/>
            <person name="Ueno N."/>
            <person name="Matsuda Y."/>
            <person name="Veenstra G.J."/>
            <person name="Fujiyama A."/>
            <person name="Harland R.M."/>
            <person name="Taira M."/>
            <person name="Rokhsar D.S."/>
        </authorList>
    </citation>
    <scope>NUCLEOTIDE SEQUENCE [LARGE SCALE GENOMIC DNA]</scope>
    <source>
        <strain evidence="3">J</strain>
    </source>
</reference>
<dbReference type="EMBL" id="CM004468">
    <property type="protein sequence ID" value="OCT95104.1"/>
    <property type="molecule type" value="Genomic_DNA"/>
</dbReference>
<evidence type="ECO:0000313" key="2">
    <source>
        <dbReference type="EMBL" id="OCT95104.1"/>
    </source>
</evidence>
<gene>
    <name evidence="2" type="ORF">XELAEV_18012788mg</name>
</gene>
<dbReference type="Proteomes" id="UP000694892">
    <property type="component" value="Chromosome 2L"/>
</dbReference>
<name>A0A974HYK9_XENLA</name>
<dbReference type="GO" id="GO:0045505">
    <property type="term" value="F:dynein intermediate chain binding"/>
    <property type="evidence" value="ECO:0007669"/>
    <property type="project" value="InterPro"/>
</dbReference>
<dbReference type="AlphaFoldDB" id="A0A974HYK9"/>
<sequence>MDELHHWLEVRISSSLRPRTDDIKSLLLNHKHKSCLSEFLKNEDVHTLYVYFKLAKASLAASVSPPPALHNKCICFLKLGKTVKLTLENIGQNVLCVDCARFPLKYFDTILHQVYLPLLCNDGVIAGETISADKVIDLLHRFSGNLEVLAGHAEGSIVLPMPSIELLRNPSLFSKHGAAIHVMETTVIGWVRQIKFVLKHDPLTEIKTHGSKANIYHEESIWNLHIHNLQAINTQLISAQAMEIVSHLEQAESTYGSVVTAVRRDVTKALSEAKENLAFLKALLKWFDLLKSTTSASERVKNLLPMLHCLLLVWTHSR</sequence>
<feature type="domain" description="Dynein heavy chain tail" evidence="1">
    <location>
        <begin position="180"/>
        <end position="318"/>
    </location>
</feature>
<dbReference type="Pfam" id="PF08385">
    <property type="entry name" value="DHC_N1"/>
    <property type="match status" value="1"/>
</dbReference>
<organism evidence="2 3">
    <name type="scientific">Xenopus laevis</name>
    <name type="common">African clawed frog</name>
    <dbReference type="NCBI Taxonomy" id="8355"/>
    <lineage>
        <taxon>Eukaryota</taxon>
        <taxon>Metazoa</taxon>
        <taxon>Chordata</taxon>
        <taxon>Craniata</taxon>
        <taxon>Vertebrata</taxon>
        <taxon>Euteleostomi</taxon>
        <taxon>Amphibia</taxon>
        <taxon>Batrachia</taxon>
        <taxon>Anura</taxon>
        <taxon>Pipoidea</taxon>
        <taxon>Pipidae</taxon>
        <taxon>Xenopodinae</taxon>
        <taxon>Xenopus</taxon>
        <taxon>Xenopus</taxon>
    </lineage>
</organism>
<dbReference type="InterPro" id="IPR026983">
    <property type="entry name" value="DHC"/>
</dbReference>
<proteinExistence type="predicted"/>
<dbReference type="GO" id="GO:0030286">
    <property type="term" value="C:dynein complex"/>
    <property type="evidence" value="ECO:0007669"/>
    <property type="project" value="InterPro"/>
</dbReference>
<accession>A0A974HYK9</accession>
<dbReference type="GO" id="GO:0007018">
    <property type="term" value="P:microtubule-based movement"/>
    <property type="evidence" value="ECO:0007669"/>
    <property type="project" value="InterPro"/>
</dbReference>
<dbReference type="GO" id="GO:0051959">
    <property type="term" value="F:dynein light intermediate chain binding"/>
    <property type="evidence" value="ECO:0007669"/>
    <property type="project" value="InterPro"/>
</dbReference>
<dbReference type="InterPro" id="IPR013594">
    <property type="entry name" value="Dynein_heavy_tail"/>
</dbReference>